<dbReference type="GeneID" id="85394746"/>
<gene>
    <name evidence="1" type="ORF">BDZ83DRAFT_656121</name>
</gene>
<sequence length="184" mass="20932">MVDTPSSLGGRHRSDSLRLTRCTVTDWRRRRSFRVPGLGSRPWVSWIPVGMYIGIVGRRIWCRLHPPDLSELLSVAAAAGVVHLADPETPARVRLPSVRDPYGTLYRMGGTGTGWVEREQETLIVPRTLWFSTGDKKHPLEYAFTGQVWVVCLDRKLIRHPTGVDGASAKVYQHILVVRWRRVR</sequence>
<comment type="caution">
    <text evidence="1">The sequence shown here is derived from an EMBL/GenBank/DDBJ whole genome shotgun (WGS) entry which is preliminary data.</text>
</comment>
<evidence type="ECO:0000313" key="1">
    <source>
        <dbReference type="EMBL" id="KAK1714093.1"/>
    </source>
</evidence>
<evidence type="ECO:0000313" key="2">
    <source>
        <dbReference type="Proteomes" id="UP001244207"/>
    </source>
</evidence>
<reference evidence="1" key="1">
    <citation type="submission" date="2021-12" db="EMBL/GenBank/DDBJ databases">
        <title>Comparative genomics, transcriptomics and evolutionary studies reveal genomic signatures of adaptation to plant cell wall in hemibiotrophic fungi.</title>
        <authorList>
            <consortium name="DOE Joint Genome Institute"/>
            <person name="Baroncelli R."/>
            <person name="Diaz J.F."/>
            <person name="Benocci T."/>
            <person name="Peng M."/>
            <person name="Battaglia E."/>
            <person name="Haridas S."/>
            <person name="Andreopoulos W."/>
            <person name="Labutti K."/>
            <person name="Pangilinan J."/>
            <person name="Floch G.L."/>
            <person name="Makela M.R."/>
            <person name="Henrissat B."/>
            <person name="Grigoriev I.V."/>
            <person name="Crouch J.A."/>
            <person name="De Vries R.P."/>
            <person name="Sukno S.A."/>
            <person name="Thon M.R."/>
        </authorList>
    </citation>
    <scope>NUCLEOTIDE SEQUENCE</scope>
    <source>
        <strain evidence="1">CBS 112980</strain>
    </source>
</reference>
<organism evidence="1 2">
    <name type="scientific">Glomerella acutata</name>
    <name type="common">Colletotrichum acutatum</name>
    <dbReference type="NCBI Taxonomy" id="27357"/>
    <lineage>
        <taxon>Eukaryota</taxon>
        <taxon>Fungi</taxon>
        <taxon>Dikarya</taxon>
        <taxon>Ascomycota</taxon>
        <taxon>Pezizomycotina</taxon>
        <taxon>Sordariomycetes</taxon>
        <taxon>Hypocreomycetidae</taxon>
        <taxon>Glomerellales</taxon>
        <taxon>Glomerellaceae</taxon>
        <taxon>Colletotrichum</taxon>
        <taxon>Colletotrichum acutatum species complex</taxon>
    </lineage>
</organism>
<accession>A0AAD8UDS4</accession>
<name>A0AAD8UDS4_GLOAC</name>
<proteinExistence type="predicted"/>
<dbReference type="AlphaFoldDB" id="A0AAD8UDS4"/>
<protein>
    <submittedName>
        <fullName evidence="1">Uncharacterized protein</fullName>
    </submittedName>
</protein>
<dbReference type="Proteomes" id="UP001244207">
    <property type="component" value="Unassembled WGS sequence"/>
</dbReference>
<keyword evidence="2" id="KW-1185">Reference proteome</keyword>
<dbReference type="EMBL" id="JAHMHS010000132">
    <property type="protein sequence ID" value="KAK1714093.1"/>
    <property type="molecule type" value="Genomic_DNA"/>
</dbReference>
<dbReference type="RefSeq" id="XP_060359909.1">
    <property type="nucleotide sequence ID" value="XM_060510847.1"/>
</dbReference>